<sequence length="60" mass="7275">MGYLRCCMNCIQTDIKCRLEMVYEMYSDRHLMQIRYSAEVALGQVFSADERWYRSCIQCY</sequence>
<name>A0A0E9SY06_ANGAN</name>
<reference evidence="1" key="2">
    <citation type="journal article" date="2015" name="Fish Shellfish Immunol.">
        <title>Early steps in the European eel (Anguilla anguilla)-Vibrio vulnificus interaction in the gills: Role of the RtxA13 toxin.</title>
        <authorList>
            <person name="Callol A."/>
            <person name="Pajuelo D."/>
            <person name="Ebbesson L."/>
            <person name="Teles M."/>
            <person name="MacKenzie S."/>
            <person name="Amaro C."/>
        </authorList>
    </citation>
    <scope>NUCLEOTIDE SEQUENCE</scope>
</reference>
<organism evidence="1">
    <name type="scientific">Anguilla anguilla</name>
    <name type="common">European freshwater eel</name>
    <name type="synonym">Muraena anguilla</name>
    <dbReference type="NCBI Taxonomy" id="7936"/>
    <lineage>
        <taxon>Eukaryota</taxon>
        <taxon>Metazoa</taxon>
        <taxon>Chordata</taxon>
        <taxon>Craniata</taxon>
        <taxon>Vertebrata</taxon>
        <taxon>Euteleostomi</taxon>
        <taxon>Actinopterygii</taxon>
        <taxon>Neopterygii</taxon>
        <taxon>Teleostei</taxon>
        <taxon>Anguilliformes</taxon>
        <taxon>Anguillidae</taxon>
        <taxon>Anguilla</taxon>
    </lineage>
</organism>
<dbReference type="AlphaFoldDB" id="A0A0E9SY06"/>
<evidence type="ECO:0000313" key="1">
    <source>
        <dbReference type="EMBL" id="JAH45403.1"/>
    </source>
</evidence>
<proteinExistence type="predicted"/>
<protein>
    <submittedName>
        <fullName evidence="1">Uncharacterized protein</fullName>
    </submittedName>
</protein>
<accession>A0A0E9SY06</accession>
<reference evidence="1" key="1">
    <citation type="submission" date="2014-11" db="EMBL/GenBank/DDBJ databases">
        <authorList>
            <person name="Amaro Gonzalez C."/>
        </authorList>
    </citation>
    <scope>NUCLEOTIDE SEQUENCE</scope>
</reference>
<dbReference type="EMBL" id="GBXM01063174">
    <property type="protein sequence ID" value="JAH45403.1"/>
    <property type="molecule type" value="Transcribed_RNA"/>
</dbReference>